<dbReference type="PROSITE" id="PS50119">
    <property type="entry name" value="ZF_BBOX"/>
    <property type="match status" value="2"/>
</dbReference>
<feature type="compositionally biased region" description="Basic and acidic residues" evidence="5">
    <location>
        <begin position="238"/>
        <end position="258"/>
    </location>
</feature>
<evidence type="ECO:0000259" key="8">
    <source>
        <dbReference type="PROSITE" id="PS50119"/>
    </source>
</evidence>
<dbReference type="InterPro" id="IPR013083">
    <property type="entry name" value="Znf_RING/FYVE/PHD"/>
</dbReference>
<dbReference type="Gene3D" id="3.30.160.60">
    <property type="entry name" value="Classic Zinc Finger"/>
    <property type="match status" value="2"/>
</dbReference>
<evidence type="ECO:0000256" key="5">
    <source>
        <dbReference type="SAM" id="MobiDB-lite"/>
    </source>
</evidence>
<dbReference type="PANTHER" id="PTHR24103">
    <property type="entry name" value="E3 UBIQUITIN-PROTEIN LIGASE TRIM"/>
    <property type="match status" value="1"/>
</dbReference>
<name>A0AAW0UI66_SCYPA</name>
<accession>A0AAW0UI66</accession>
<feature type="domain" description="RING-type" evidence="7">
    <location>
        <begin position="20"/>
        <end position="63"/>
    </location>
</feature>
<dbReference type="InterPro" id="IPR017907">
    <property type="entry name" value="Znf_RING_CS"/>
</dbReference>
<dbReference type="PROSITE" id="PS50089">
    <property type="entry name" value="ZF_RING_2"/>
    <property type="match status" value="2"/>
</dbReference>
<dbReference type="Gene3D" id="2.40.100.10">
    <property type="entry name" value="Cyclophilin-like"/>
    <property type="match status" value="2"/>
</dbReference>
<dbReference type="Pfam" id="PF00643">
    <property type="entry name" value="zf-B_box"/>
    <property type="match status" value="2"/>
</dbReference>
<feature type="domain" description="PPIase cyclophilin-type" evidence="6">
    <location>
        <begin position="341"/>
        <end position="485"/>
    </location>
</feature>
<dbReference type="SUPFAM" id="SSF57850">
    <property type="entry name" value="RING/U-box"/>
    <property type="match status" value="2"/>
</dbReference>
<dbReference type="AlphaFoldDB" id="A0AAW0UI66"/>
<dbReference type="GO" id="GO:0008270">
    <property type="term" value="F:zinc ion binding"/>
    <property type="evidence" value="ECO:0007669"/>
    <property type="project" value="UniProtKB-KW"/>
</dbReference>
<dbReference type="SUPFAM" id="SSF50891">
    <property type="entry name" value="Cyclophilin-like"/>
    <property type="match status" value="2"/>
</dbReference>
<dbReference type="InterPro" id="IPR000315">
    <property type="entry name" value="Znf_B-box"/>
</dbReference>
<feature type="compositionally biased region" description="Basic and acidic residues" evidence="5">
    <location>
        <begin position="757"/>
        <end position="769"/>
    </location>
</feature>
<dbReference type="PROSITE" id="PS50072">
    <property type="entry name" value="CSA_PPIASE_2"/>
    <property type="match status" value="1"/>
</dbReference>
<protein>
    <submittedName>
        <fullName evidence="9">Uncharacterized protein</fullName>
    </submittedName>
</protein>
<proteinExistence type="predicted"/>
<feature type="domain" description="B box-type" evidence="8">
    <location>
        <begin position="630"/>
        <end position="666"/>
    </location>
</feature>
<feature type="domain" description="B box-type" evidence="8">
    <location>
        <begin position="95"/>
        <end position="131"/>
    </location>
</feature>
<dbReference type="InterPro" id="IPR050143">
    <property type="entry name" value="TRIM/RBCC"/>
</dbReference>
<evidence type="ECO:0000313" key="10">
    <source>
        <dbReference type="Proteomes" id="UP001487740"/>
    </source>
</evidence>
<evidence type="ECO:0000256" key="4">
    <source>
        <dbReference type="PROSITE-ProRule" id="PRU00024"/>
    </source>
</evidence>
<keyword evidence="1" id="KW-0479">Metal-binding</keyword>
<organism evidence="9 10">
    <name type="scientific">Scylla paramamosain</name>
    <name type="common">Mud crab</name>
    <dbReference type="NCBI Taxonomy" id="85552"/>
    <lineage>
        <taxon>Eukaryota</taxon>
        <taxon>Metazoa</taxon>
        <taxon>Ecdysozoa</taxon>
        <taxon>Arthropoda</taxon>
        <taxon>Crustacea</taxon>
        <taxon>Multicrustacea</taxon>
        <taxon>Malacostraca</taxon>
        <taxon>Eumalacostraca</taxon>
        <taxon>Eucarida</taxon>
        <taxon>Decapoda</taxon>
        <taxon>Pleocyemata</taxon>
        <taxon>Brachyura</taxon>
        <taxon>Eubrachyura</taxon>
        <taxon>Portunoidea</taxon>
        <taxon>Portunidae</taxon>
        <taxon>Portuninae</taxon>
        <taxon>Scylla</taxon>
    </lineage>
</organism>
<keyword evidence="3" id="KW-0862">Zinc</keyword>
<evidence type="ECO:0000256" key="1">
    <source>
        <dbReference type="ARBA" id="ARBA00022723"/>
    </source>
</evidence>
<keyword evidence="10" id="KW-1185">Reference proteome</keyword>
<evidence type="ECO:0000259" key="6">
    <source>
        <dbReference type="PROSITE" id="PS50072"/>
    </source>
</evidence>
<dbReference type="EMBL" id="JARAKH010000011">
    <property type="protein sequence ID" value="KAK8399745.1"/>
    <property type="molecule type" value="Genomic_DNA"/>
</dbReference>
<feature type="region of interest" description="Disordered" evidence="5">
    <location>
        <begin position="225"/>
        <end position="309"/>
    </location>
</feature>
<dbReference type="SMART" id="SM00184">
    <property type="entry name" value="RING"/>
    <property type="match status" value="2"/>
</dbReference>
<dbReference type="Gene3D" id="3.30.40.10">
    <property type="entry name" value="Zinc/RING finger domain, C3HC4 (zinc finger)"/>
    <property type="match status" value="2"/>
</dbReference>
<feature type="region of interest" description="Disordered" evidence="5">
    <location>
        <begin position="757"/>
        <end position="776"/>
    </location>
</feature>
<evidence type="ECO:0000256" key="2">
    <source>
        <dbReference type="ARBA" id="ARBA00022771"/>
    </source>
</evidence>
<dbReference type="InterPro" id="IPR001841">
    <property type="entry name" value="Znf_RING"/>
</dbReference>
<keyword evidence="2 4" id="KW-0863">Zinc-finger</keyword>
<feature type="compositionally biased region" description="Acidic residues" evidence="5">
    <location>
        <begin position="284"/>
        <end position="305"/>
    </location>
</feature>
<dbReference type="SMART" id="SM00336">
    <property type="entry name" value="BBOX"/>
    <property type="match status" value="2"/>
</dbReference>
<dbReference type="InterPro" id="IPR029000">
    <property type="entry name" value="Cyclophilin-like_dom_sf"/>
</dbReference>
<dbReference type="Pfam" id="PF13445">
    <property type="entry name" value="zf-RING_UBOX"/>
    <property type="match status" value="2"/>
</dbReference>
<evidence type="ECO:0000256" key="3">
    <source>
        <dbReference type="ARBA" id="ARBA00022833"/>
    </source>
</evidence>
<feature type="compositionally biased region" description="Low complexity" evidence="5">
    <location>
        <begin position="261"/>
        <end position="281"/>
    </location>
</feature>
<dbReference type="Proteomes" id="UP001487740">
    <property type="component" value="Unassembled WGS sequence"/>
</dbReference>
<comment type="caution">
    <text evidence="9">The sequence shown here is derived from an EMBL/GenBank/DDBJ whole genome shotgun (WGS) entry which is preliminary data.</text>
</comment>
<dbReference type="SUPFAM" id="SSF57845">
    <property type="entry name" value="B-box zinc-binding domain"/>
    <property type="match status" value="2"/>
</dbReference>
<dbReference type="InterPro" id="IPR027370">
    <property type="entry name" value="Znf-RING_euk"/>
</dbReference>
<reference evidence="9 10" key="1">
    <citation type="submission" date="2023-03" db="EMBL/GenBank/DDBJ databases">
        <title>High-quality genome of Scylla paramamosain provides insights in environmental adaptation.</title>
        <authorList>
            <person name="Zhang L."/>
        </authorList>
    </citation>
    <scope>NUCLEOTIDE SEQUENCE [LARGE SCALE GENOMIC DNA]</scope>
    <source>
        <strain evidence="9">LZ_2023a</strain>
        <tissue evidence="9">Muscle</tissue>
    </source>
</reference>
<evidence type="ECO:0000313" key="9">
    <source>
        <dbReference type="EMBL" id="KAK8399745.1"/>
    </source>
</evidence>
<sequence>MSALPTASGASGGLREAMSCDVCSDVYEQVLRTPLVLPCGHTFCRACLTDIRKSGRFHCPTCRAGHNNLQVEALTVNYSLLNILPLCNQFECDKCATHGDDLRYWCANCDLPLCSICLYSGHPQGHTVKLAQTFVTEKKQTLEEKINVIFRNIEGHKKGLKADFNVLDKRVKKLLYRNACLQNIEGALRDLLADVKKANNITSVLYFEKSVGEFHLKEKNFSGGIEAHSGKTKVSEAALKEKSNSKEAEEAEGEHPEAGEAEAAGAEACQQQQQSPSQPKGESAEESQELTDEAQETAEESEDTAEAPRAVMDYRDGRLLLHTLAEPATTRLSLQVPREVFLELGVGDRCLGRVYIRLFGQLRQAQQFMALCMGTMGPSFLGTRASEKVRNIIVFKSAVDRNSQSFAQGLLMGLEWGGQHSMTETEGLVAGMAGNNGTAFGICTQGQTNAGMHAPFGEVVAGLEVAQDAFQHNPITEVTITRCGLVLPGLSHRSVECGRCPCRWTQPPHQARVWGGHLQLRRDAFVTSVGPPVSPPSMTTPAAGASGGFRDAMSCDVCAELYDQPIKTPLVLPCGHTFCRPCLTDIKKSGRFHCPTCRAGHNNLQVEALTVNYSLLNILPLCNQFECATCTTHGDDLRYWCANCDLALCSICLYSGHPQGHTVKLAQTFVSEQKQKLEERINVIFKNIEQHKKELKKVFNDVDAQVVQLFRKNAHLHNTEVVVRDLLDNIRKANDIASVVSYETVVKELQFKKDLADPDDEKAREKAHPSGDALVKENLPAGDKDALLVMTEDPKEAGSEAIKAAKAAGTIVFGQPAIHRNTLVCGRRGLRDPRVSHFIAREIASSNQPQQDPAEAPRAVMDYSDGRLLLHTLAAPAIKRLSLQVPHEVFLELGVGDRRLGRVYIRLWCHLRRAQQFLALCMGTMGPSLLRAKASEKVRNIIVFRSAVDRNNQAVSHALLTGLEWGGQHSKADAEGLVTGMTSNNDMAFGICTQGHTGTAMHAVFGEVVAGLEVTKEAFHNNPVNEVTITSCGLVLPGLSQEG</sequence>
<dbReference type="GO" id="GO:0003755">
    <property type="term" value="F:peptidyl-prolyl cis-trans isomerase activity"/>
    <property type="evidence" value="ECO:0007669"/>
    <property type="project" value="InterPro"/>
</dbReference>
<feature type="domain" description="RING-type" evidence="7">
    <location>
        <begin position="555"/>
        <end position="598"/>
    </location>
</feature>
<gene>
    <name evidence="9" type="ORF">O3P69_003638</name>
</gene>
<dbReference type="InterPro" id="IPR002130">
    <property type="entry name" value="Cyclophilin-type_PPIase_dom"/>
</dbReference>
<evidence type="ECO:0000259" key="7">
    <source>
        <dbReference type="PROSITE" id="PS50089"/>
    </source>
</evidence>
<dbReference type="PROSITE" id="PS00518">
    <property type="entry name" value="ZF_RING_1"/>
    <property type="match status" value="2"/>
</dbReference>